<dbReference type="Proteomes" id="UP001630127">
    <property type="component" value="Unassembled WGS sequence"/>
</dbReference>
<reference evidence="2 3" key="1">
    <citation type="submission" date="2024-11" db="EMBL/GenBank/DDBJ databases">
        <title>A near-complete genome assembly of Cinchona calisaya.</title>
        <authorList>
            <person name="Lian D.C."/>
            <person name="Zhao X.W."/>
            <person name="Wei L."/>
        </authorList>
    </citation>
    <scope>NUCLEOTIDE SEQUENCE [LARGE SCALE GENOMIC DNA]</scope>
    <source>
        <tissue evidence="2">Nenye</tissue>
    </source>
</reference>
<feature type="region of interest" description="Disordered" evidence="1">
    <location>
        <begin position="1"/>
        <end position="29"/>
    </location>
</feature>
<accession>A0ABD2YTF0</accession>
<evidence type="ECO:0000256" key="1">
    <source>
        <dbReference type="SAM" id="MobiDB-lite"/>
    </source>
</evidence>
<name>A0ABD2YTF0_9GENT</name>
<keyword evidence="3" id="KW-1185">Reference proteome</keyword>
<evidence type="ECO:0000313" key="2">
    <source>
        <dbReference type="EMBL" id="KAL3509400.1"/>
    </source>
</evidence>
<organism evidence="2 3">
    <name type="scientific">Cinchona calisaya</name>
    <dbReference type="NCBI Taxonomy" id="153742"/>
    <lineage>
        <taxon>Eukaryota</taxon>
        <taxon>Viridiplantae</taxon>
        <taxon>Streptophyta</taxon>
        <taxon>Embryophyta</taxon>
        <taxon>Tracheophyta</taxon>
        <taxon>Spermatophyta</taxon>
        <taxon>Magnoliopsida</taxon>
        <taxon>eudicotyledons</taxon>
        <taxon>Gunneridae</taxon>
        <taxon>Pentapetalae</taxon>
        <taxon>asterids</taxon>
        <taxon>lamiids</taxon>
        <taxon>Gentianales</taxon>
        <taxon>Rubiaceae</taxon>
        <taxon>Cinchonoideae</taxon>
        <taxon>Cinchoneae</taxon>
        <taxon>Cinchona</taxon>
    </lineage>
</organism>
<feature type="compositionally biased region" description="Basic and acidic residues" evidence="1">
    <location>
        <begin position="20"/>
        <end position="29"/>
    </location>
</feature>
<sequence length="138" mass="15410">MASPPPPTTSNSNNNNGTEDEMKGLREQNQKLNSEIKMLKTMLAESKGNEKKLVDEMQTLSSQMEELKASMETSKSDLAISKNIEEVLKASLFLQKLILPFALYAELHEAMNALKSTLGFLEDFLKPSETNREEEAVS</sequence>
<gene>
    <name evidence="2" type="ORF">ACH5RR_028801</name>
</gene>
<protein>
    <submittedName>
        <fullName evidence="2">Uncharacterized protein</fullName>
    </submittedName>
</protein>
<comment type="caution">
    <text evidence="2">The sequence shown here is derived from an EMBL/GenBank/DDBJ whole genome shotgun (WGS) entry which is preliminary data.</text>
</comment>
<dbReference type="AlphaFoldDB" id="A0ABD2YTF0"/>
<dbReference type="EMBL" id="JBJUIK010000012">
    <property type="protein sequence ID" value="KAL3509400.1"/>
    <property type="molecule type" value="Genomic_DNA"/>
</dbReference>
<evidence type="ECO:0000313" key="3">
    <source>
        <dbReference type="Proteomes" id="UP001630127"/>
    </source>
</evidence>
<proteinExistence type="predicted"/>